<organism evidence="25 26">
    <name type="scientific">Futiania mangrovi</name>
    <dbReference type="NCBI Taxonomy" id="2959716"/>
    <lineage>
        <taxon>Bacteria</taxon>
        <taxon>Pseudomonadati</taxon>
        <taxon>Pseudomonadota</taxon>
        <taxon>Alphaproteobacteria</taxon>
        <taxon>Futianiales</taxon>
        <taxon>Futianiaceae</taxon>
        <taxon>Futiania</taxon>
    </lineage>
</organism>
<evidence type="ECO:0000256" key="3">
    <source>
        <dbReference type="ARBA" id="ARBA00005119"/>
    </source>
</evidence>
<dbReference type="GO" id="GO:0016024">
    <property type="term" value="P:CDP-diacylglycerol biosynthetic process"/>
    <property type="evidence" value="ECO:0007669"/>
    <property type="project" value="TreeGrafter"/>
</dbReference>
<evidence type="ECO:0000256" key="13">
    <source>
        <dbReference type="ARBA" id="ARBA00022989"/>
    </source>
</evidence>
<evidence type="ECO:0000256" key="4">
    <source>
        <dbReference type="ARBA" id="ARBA00005189"/>
    </source>
</evidence>
<keyword evidence="9" id="KW-0444">Lipid biosynthesis</keyword>
<evidence type="ECO:0000256" key="8">
    <source>
        <dbReference type="ARBA" id="ARBA00022475"/>
    </source>
</evidence>
<evidence type="ECO:0000256" key="14">
    <source>
        <dbReference type="ARBA" id="ARBA00023098"/>
    </source>
</evidence>
<comment type="catalytic activity">
    <reaction evidence="1">
        <text>a 1,2-diacyl-sn-glycero-3-phosphate + CTP + H(+) = a CDP-1,2-diacyl-sn-glycerol + diphosphate</text>
        <dbReference type="Rhea" id="RHEA:16229"/>
        <dbReference type="ChEBI" id="CHEBI:15378"/>
        <dbReference type="ChEBI" id="CHEBI:33019"/>
        <dbReference type="ChEBI" id="CHEBI:37563"/>
        <dbReference type="ChEBI" id="CHEBI:58332"/>
        <dbReference type="ChEBI" id="CHEBI:58608"/>
        <dbReference type="EC" id="2.7.7.41"/>
    </reaction>
</comment>
<dbReference type="Pfam" id="PF01148">
    <property type="entry name" value="CTP_transf_1"/>
    <property type="match status" value="1"/>
</dbReference>
<gene>
    <name evidence="25" type="ORF">NJQ99_05310</name>
</gene>
<reference evidence="25" key="1">
    <citation type="submission" date="2022-06" db="EMBL/GenBank/DDBJ databases">
        <title>Isolation and Genomics of Futiania mangrovii gen. nov., sp. nov., a Rare and Metabolically-versatile member in the Class Alphaproteobacteria.</title>
        <authorList>
            <person name="Liu L."/>
            <person name="Huang W.-C."/>
            <person name="Pan J."/>
            <person name="Li J."/>
            <person name="Huang Y."/>
            <person name="Du H."/>
            <person name="Liu Y."/>
            <person name="Li M."/>
        </authorList>
    </citation>
    <scope>NUCLEOTIDE SEQUENCE</scope>
    <source>
        <strain evidence="25">FT118</strain>
    </source>
</reference>
<keyword evidence="11 24" id="KW-0812">Transmembrane</keyword>
<dbReference type="Proteomes" id="UP001055804">
    <property type="component" value="Unassembled WGS sequence"/>
</dbReference>
<evidence type="ECO:0000256" key="5">
    <source>
        <dbReference type="ARBA" id="ARBA00010185"/>
    </source>
</evidence>
<dbReference type="AlphaFoldDB" id="A0A9J6PA04"/>
<evidence type="ECO:0000256" key="6">
    <source>
        <dbReference type="ARBA" id="ARBA00012487"/>
    </source>
</evidence>
<dbReference type="PANTHER" id="PTHR46382:SF1">
    <property type="entry name" value="PHOSPHATIDATE CYTIDYLYLTRANSFERASE"/>
    <property type="match status" value="1"/>
</dbReference>
<dbReference type="EC" id="2.7.7.41" evidence="6"/>
<dbReference type="GO" id="GO:0005886">
    <property type="term" value="C:plasma membrane"/>
    <property type="evidence" value="ECO:0007669"/>
    <property type="project" value="UniProtKB-SubCell"/>
</dbReference>
<keyword evidence="8" id="KW-1003">Cell membrane</keyword>
<evidence type="ECO:0000256" key="9">
    <source>
        <dbReference type="ARBA" id="ARBA00022516"/>
    </source>
</evidence>
<dbReference type="RefSeq" id="WP_269331751.1">
    <property type="nucleotide sequence ID" value="NZ_JAMZFT010000001.1"/>
</dbReference>
<keyword evidence="16" id="KW-0594">Phospholipid biosynthesis</keyword>
<comment type="similarity">
    <text evidence="5">Belongs to the CDS family.</text>
</comment>
<comment type="caution">
    <text evidence="25">The sequence shown here is derived from an EMBL/GenBank/DDBJ whole genome shotgun (WGS) entry which is preliminary data.</text>
</comment>
<evidence type="ECO:0000256" key="19">
    <source>
        <dbReference type="ARBA" id="ARBA00031825"/>
    </source>
</evidence>
<protein>
    <recommendedName>
        <fullName evidence="7">Phosphatidate cytidylyltransferase</fullName>
        <ecNumber evidence="6">2.7.7.41</ecNumber>
    </recommendedName>
    <alternativeName>
        <fullName evidence="20">CDP-DAG synthase</fullName>
    </alternativeName>
    <alternativeName>
        <fullName evidence="22">CDP-DG synthase</fullName>
    </alternativeName>
    <alternativeName>
        <fullName evidence="18">CDP-diacylglycerol synthase</fullName>
    </alternativeName>
    <alternativeName>
        <fullName evidence="21">CDP-diglyceride pyrophosphorylase</fullName>
    </alternativeName>
    <alternativeName>
        <fullName evidence="23">CDP-diglyceride synthase</fullName>
    </alternativeName>
    <alternativeName>
        <fullName evidence="19">CTP:phosphatidate cytidylyltransferase</fullName>
    </alternativeName>
</protein>
<evidence type="ECO:0000256" key="2">
    <source>
        <dbReference type="ARBA" id="ARBA00004651"/>
    </source>
</evidence>
<evidence type="ECO:0000256" key="12">
    <source>
        <dbReference type="ARBA" id="ARBA00022695"/>
    </source>
</evidence>
<keyword evidence="12 25" id="KW-0548">Nucleotidyltransferase</keyword>
<comment type="pathway">
    <text evidence="3">Phospholipid metabolism; CDP-diacylglycerol biosynthesis; CDP-diacylglycerol from sn-glycerol 3-phosphate: step 3/3.</text>
</comment>
<keyword evidence="26" id="KW-1185">Reference proteome</keyword>
<dbReference type="EMBL" id="JAMZFT010000001">
    <property type="protein sequence ID" value="MCP1335821.1"/>
    <property type="molecule type" value="Genomic_DNA"/>
</dbReference>
<comment type="subcellular location">
    <subcellularLocation>
        <location evidence="2">Cell membrane</location>
        <topology evidence="2">Multi-pass membrane protein</topology>
    </subcellularLocation>
</comment>
<evidence type="ECO:0000256" key="10">
    <source>
        <dbReference type="ARBA" id="ARBA00022679"/>
    </source>
</evidence>
<feature type="transmembrane region" description="Helical" evidence="24">
    <location>
        <begin position="199"/>
        <end position="219"/>
    </location>
</feature>
<evidence type="ECO:0000256" key="1">
    <source>
        <dbReference type="ARBA" id="ARBA00001698"/>
    </source>
</evidence>
<evidence type="ECO:0000256" key="18">
    <source>
        <dbReference type="ARBA" id="ARBA00029893"/>
    </source>
</evidence>
<comment type="pathway">
    <text evidence="4">Lipid metabolism.</text>
</comment>
<evidence type="ECO:0000256" key="15">
    <source>
        <dbReference type="ARBA" id="ARBA00023136"/>
    </source>
</evidence>
<keyword evidence="15 24" id="KW-0472">Membrane</keyword>
<feature type="transmembrane region" description="Helical" evidence="24">
    <location>
        <begin position="72"/>
        <end position="97"/>
    </location>
</feature>
<evidence type="ECO:0000256" key="11">
    <source>
        <dbReference type="ARBA" id="ARBA00022692"/>
    </source>
</evidence>
<dbReference type="PANTHER" id="PTHR46382">
    <property type="entry name" value="PHOSPHATIDATE CYTIDYLYLTRANSFERASE"/>
    <property type="match status" value="1"/>
</dbReference>
<evidence type="ECO:0000313" key="26">
    <source>
        <dbReference type="Proteomes" id="UP001055804"/>
    </source>
</evidence>
<evidence type="ECO:0000256" key="21">
    <source>
        <dbReference type="ARBA" id="ARBA00032396"/>
    </source>
</evidence>
<feature type="transmembrane region" description="Helical" evidence="24">
    <location>
        <begin position="173"/>
        <end position="193"/>
    </location>
</feature>
<feature type="transmembrane region" description="Helical" evidence="24">
    <location>
        <begin position="133"/>
        <end position="153"/>
    </location>
</feature>
<keyword evidence="17" id="KW-1208">Phospholipid metabolism</keyword>
<evidence type="ECO:0000256" key="20">
    <source>
        <dbReference type="ARBA" id="ARBA00032253"/>
    </source>
</evidence>
<feature type="transmembrane region" description="Helical" evidence="24">
    <location>
        <begin position="109"/>
        <end position="127"/>
    </location>
</feature>
<keyword evidence="14" id="KW-0443">Lipid metabolism</keyword>
<dbReference type="GO" id="GO:0004605">
    <property type="term" value="F:phosphatidate cytidylyltransferase activity"/>
    <property type="evidence" value="ECO:0007669"/>
    <property type="project" value="UniProtKB-EC"/>
</dbReference>
<keyword evidence="10" id="KW-0808">Transferase</keyword>
<evidence type="ECO:0000256" key="23">
    <source>
        <dbReference type="ARBA" id="ARBA00033406"/>
    </source>
</evidence>
<keyword evidence="13 24" id="KW-1133">Transmembrane helix</keyword>
<feature type="transmembrane region" description="Helical" evidence="24">
    <location>
        <begin position="21"/>
        <end position="52"/>
    </location>
</feature>
<evidence type="ECO:0000256" key="16">
    <source>
        <dbReference type="ARBA" id="ARBA00023209"/>
    </source>
</evidence>
<evidence type="ECO:0000256" key="22">
    <source>
        <dbReference type="ARBA" id="ARBA00032743"/>
    </source>
</evidence>
<evidence type="ECO:0000256" key="24">
    <source>
        <dbReference type="SAM" id="Phobius"/>
    </source>
</evidence>
<sequence>MSQPGTGAGSTRAFWTRVASALVLAPIALAAVWAGGAVYAALIFAAALLMMYEAADMARLDRSDMGLSVGGVGAGVLFAILAGPGQALVIGLAVTLALAVRTRGRPQMLSALAPIYTVASAVALLYLRQHPDGLMLIVWLLVTVWAADTGGYAAGKTIGGPKLAPRISPGKTWAGLAGTMVFAGLASAGFGLAAGRGSIVAMMAVGVVAAFVAQAGDLAESAYKRFYGRKDSGSLIPGHGGILDRVDGLVAAAILVHVSMAATGETVFEWP</sequence>
<name>A0A9J6PA04_9PROT</name>
<evidence type="ECO:0000256" key="7">
    <source>
        <dbReference type="ARBA" id="ARBA00019373"/>
    </source>
</evidence>
<accession>A0A9J6PA04</accession>
<proteinExistence type="inferred from homology"/>
<evidence type="ECO:0000256" key="17">
    <source>
        <dbReference type="ARBA" id="ARBA00023264"/>
    </source>
</evidence>
<evidence type="ECO:0000313" key="25">
    <source>
        <dbReference type="EMBL" id="MCP1335821.1"/>
    </source>
</evidence>